<evidence type="ECO:0000256" key="3">
    <source>
        <dbReference type="ARBA" id="ARBA00022837"/>
    </source>
</evidence>
<dbReference type="SMART" id="SM00335">
    <property type="entry name" value="ANX"/>
    <property type="match status" value="1"/>
</dbReference>
<keyword evidence="2" id="KW-0677">Repeat</keyword>
<proteinExistence type="inferred from homology"/>
<keyword evidence="3" id="KW-0106">Calcium</keyword>
<dbReference type="AlphaFoldDB" id="A0A3P8IKF1"/>
<evidence type="ECO:0000256" key="1">
    <source>
        <dbReference type="ARBA" id="ARBA00007831"/>
    </source>
</evidence>
<keyword evidence="7" id="KW-1185">Reference proteome</keyword>
<dbReference type="InterPro" id="IPR018502">
    <property type="entry name" value="Annexin_repeat"/>
</dbReference>
<dbReference type="GO" id="GO:0005634">
    <property type="term" value="C:nucleus"/>
    <property type="evidence" value="ECO:0007669"/>
    <property type="project" value="TreeGrafter"/>
</dbReference>
<evidence type="ECO:0008006" key="8">
    <source>
        <dbReference type="Google" id="ProtNLM"/>
    </source>
</evidence>
<dbReference type="GO" id="GO:0001786">
    <property type="term" value="F:phosphatidylserine binding"/>
    <property type="evidence" value="ECO:0007669"/>
    <property type="project" value="TreeGrafter"/>
</dbReference>
<dbReference type="GO" id="GO:0005544">
    <property type="term" value="F:calcium-dependent phospholipid binding"/>
    <property type="evidence" value="ECO:0007669"/>
    <property type="project" value="UniProtKB-KW"/>
</dbReference>
<dbReference type="OrthoDB" id="37886at2759"/>
<dbReference type="GO" id="GO:0005886">
    <property type="term" value="C:plasma membrane"/>
    <property type="evidence" value="ECO:0007669"/>
    <property type="project" value="TreeGrafter"/>
</dbReference>
<dbReference type="SUPFAM" id="SSF47874">
    <property type="entry name" value="Annexin"/>
    <property type="match status" value="1"/>
</dbReference>
<dbReference type="Proteomes" id="UP000272942">
    <property type="component" value="Unassembled WGS sequence"/>
</dbReference>
<dbReference type="InterPro" id="IPR037104">
    <property type="entry name" value="Annexin_sf"/>
</dbReference>
<reference evidence="6 7" key="1">
    <citation type="submission" date="2018-11" db="EMBL/GenBank/DDBJ databases">
        <authorList>
            <consortium name="Pathogen Informatics"/>
        </authorList>
    </citation>
    <scope>NUCLEOTIDE SEQUENCE [LARGE SCALE GENOMIC DNA]</scope>
    <source>
        <strain evidence="6 7">Egypt</strain>
    </source>
</reference>
<evidence type="ECO:0000256" key="2">
    <source>
        <dbReference type="ARBA" id="ARBA00022737"/>
    </source>
</evidence>
<dbReference type="GO" id="GO:0012506">
    <property type="term" value="C:vesicle membrane"/>
    <property type="evidence" value="ECO:0007669"/>
    <property type="project" value="TreeGrafter"/>
</dbReference>
<sequence>MEEDIMSETSGHFKRILVSLVQANRDENPNVDWNMVRQDAQALYQAGEKQLGTDESTFNRILASKSPQHVRAVIEAYGEVSKKDFEQALKSEMSGDLLRSFLAISEFSIL</sequence>
<accession>A0A3P8IKF1</accession>
<keyword evidence="4" id="KW-0041">Annexin</keyword>
<dbReference type="FunFam" id="1.10.220.10:FF:000002">
    <property type="entry name" value="Annexin"/>
    <property type="match status" value="1"/>
</dbReference>
<dbReference type="Pfam" id="PF00191">
    <property type="entry name" value="Annexin"/>
    <property type="match status" value="1"/>
</dbReference>
<dbReference type="Gene3D" id="1.10.220.10">
    <property type="entry name" value="Annexin"/>
    <property type="match status" value="2"/>
</dbReference>
<protein>
    <recommendedName>
        <fullName evidence="8">Annexin</fullName>
    </recommendedName>
</protein>
<evidence type="ECO:0000256" key="4">
    <source>
        <dbReference type="ARBA" id="ARBA00023216"/>
    </source>
</evidence>
<gene>
    <name evidence="6" type="ORF">ECPE_LOCUS11865</name>
</gene>
<evidence type="ECO:0000313" key="7">
    <source>
        <dbReference type="Proteomes" id="UP000272942"/>
    </source>
</evidence>
<name>A0A3P8IKF1_9TREM</name>
<evidence type="ECO:0000313" key="6">
    <source>
        <dbReference type="EMBL" id="VDP89055.1"/>
    </source>
</evidence>
<dbReference type="EMBL" id="UZAN01051677">
    <property type="protein sequence ID" value="VDP89055.1"/>
    <property type="molecule type" value="Genomic_DNA"/>
</dbReference>
<evidence type="ECO:0000256" key="5">
    <source>
        <dbReference type="ARBA" id="ARBA00023302"/>
    </source>
</evidence>
<dbReference type="PANTHER" id="PTHR10502:SF102">
    <property type="entry name" value="ANNEXIN B11"/>
    <property type="match status" value="1"/>
</dbReference>
<organism evidence="6 7">
    <name type="scientific">Echinostoma caproni</name>
    <dbReference type="NCBI Taxonomy" id="27848"/>
    <lineage>
        <taxon>Eukaryota</taxon>
        <taxon>Metazoa</taxon>
        <taxon>Spiralia</taxon>
        <taxon>Lophotrochozoa</taxon>
        <taxon>Platyhelminthes</taxon>
        <taxon>Trematoda</taxon>
        <taxon>Digenea</taxon>
        <taxon>Plagiorchiida</taxon>
        <taxon>Echinostomata</taxon>
        <taxon>Echinostomatoidea</taxon>
        <taxon>Echinostomatidae</taxon>
        <taxon>Echinostoma</taxon>
    </lineage>
</organism>
<dbReference type="GO" id="GO:0005737">
    <property type="term" value="C:cytoplasm"/>
    <property type="evidence" value="ECO:0007669"/>
    <property type="project" value="TreeGrafter"/>
</dbReference>
<dbReference type="PANTHER" id="PTHR10502">
    <property type="entry name" value="ANNEXIN"/>
    <property type="match status" value="1"/>
</dbReference>
<comment type="similarity">
    <text evidence="1">Belongs to the annexin family.</text>
</comment>
<keyword evidence="5" id="KW-0111">Calcium/phospholipid-binding</keyword>
<dbReference type="GO" id="GO:0005509">
    <property type="term" value="F:calcium ion binding"/>
    <property type="evidence" value="ECO:0007669"/>
    <property type="project" value="InterPro"/>
</dbReference>
<dbReference type="PROSITE" id="PS51897">
    <property type="entry name" value="ANNEXIN_2"/>
    <property type="match status" value="2"/>
</dbReference>